<feature type="compositionally biased region" description="Polar residues" evidence="1">
    <location>
        <begin position="694"/>
        <end position="712"/>
    </location>
</feature>
<evidence type="ECO:0000313" key="3">
    <source>
        <dbReference type="Proteomes" id="UP000708208"/>
    </source>
</evidence>
<dbReference type="EMBL" id="CAJVCH010128918">
    <property type="protein sequence ID" value="CAG7725955.1"/>
    <property type="molecule type" value="Genomic_DNA"/>
</dbReference>
<keyword evidence="3" id="KW-1185">Reference proteome</keyword>
<name>A0A8J2JSY2_9HEXA</name>
<reference evidence="2" key="1">
    <citation type="submission" date="2021-06" db="EMBL/GenBank/DDBJ databases">
        <authorList>
            <person name="Hodson N. C."/>
            <person name="Mongue J. A."/>
            <person name="Jaron S. K."/>
        </authorList>
    </citation>
    <scope>NUCLEOTIDE SEQUENCE</scope>
</reference>
<proteinExistence type="predicted"/>
<organism evidence="2 3">
    <name type="scientific">Allacma fusca</name>
    <dbReference type="NCBI Taxonomy" id="39272"/>
    <lineage>
        <taxon>Eukaryota</taxon>
        <taxon>Metazoa</taxon>
        <taxon>Ecdysozoa</taxon>
        <taxon>Arthropoda</taxon>
        <taxon>Hexapoda</taxon>
        <taxon>Collembola</taxon>
        <taxon>Symphypleona</taxon>
        <taxon>Sminthuridae</taxon>
        <taxon>Allacma</taxon>
    </lineage>
</organism>
<accession>A0A8J2JSY2</accession>
<sequence>MEIPTQENLILTYSESGEQSPQPGPSRLMYQSLPLTRQPKTIGWNQLLVRMKQNAESKILHYNLFMDEILKSKTVLTETQFKKLHEKHKSNLLMSFSNDYQTQPTLLVNAVNNVCLQLQADIDFQYHVFRKKYLEKMKKISLKHLQLDAENFYEIDMENFRPREKSRAQVKSKHLDAVKGALEYFENLVNLDQGLMIDDRDRGMARSSLKSELELKLQEILKGCLVFNIGIYLGDQQVIVGRMDPDNSKQAEIIMQDHAGITFTHEDIKISETSRHFNYFSVRNLIKTQESSLTVHLSEQKFKLLPQEILAIYFEKLFNHDQHGTQIQSIDNVVITSSFACTSSEKKRIKMAASLASMPQVKILSSVVATAVASAVESDYYCLDQFEPKLLCITHCLNWSFSMALVEISDCKCIATVVCTGSNNFKECQDINFPTTHAQMLSNEDLDEETDDLISKIYSSAAQYILTNRAICGKCDSYIVIKDSDSDSETKLDQILFNSFDSSIQNKSVYEGPLAGACFLASKSLESSLLPRNLQVYDASSANLVVYVSGMKRIIDFKNRAYVPELPVFQFIILLPPEGTTVIVEEEFADSSKFLVGRWKVQAKIPGRVEASLITLRGLVDHDGIFSIDAEYPGGAQAGKVYRLRSEKENSSEIMSLRFYYQSRLARLRNQSGSKDSINSTIDSETNESRSIETLHSSSATPQYEQESQDLNFSEEAKENVILEQN</sequence>
<dbReference type="AlphaFoldDB" id="A0A8J2JSY2"/>
<dbReference type="Proteomes" id="UP000708208">
    <property type="component" value="Unassembled WGS sequence"/>
</dbReference>
<feature type="region of interest" description="Disordered" evidence="1">
    <location>
        <begin position="672"/>
        <end position="726"/>
    </location>
</feature>
<evidence type="ECO:0000256" key="1">
    <source>
        <dbReference type="SAM" id="MobiDB-lite"/>
    </source>
</evidence>
<evidence type="ECO:0000313" key="2">
    <source>
        <dbReference type="EMBL" id="CAG7725955.1"/>
    </source>
</evidence>
<feature type="compositionally biased region" description="Polar residues" evidence="1">
    <location>
        <begin position="672"/>
        <end position="684"/>
    </location>
</feature>
<feature type="compositionally biased region" description="Basic and acidic residues" evidence="1">
    <location>
        <begin position="715"/>
        <end position="726"/>
    </location>
</feature>
<gene>
    <name evidence="2" type="ORF">AFUS01_LOCUS14891</name>
</gene>
<comment type="caution">
    <text evidence="2">The sequence shown here is derived from an EMBL/GenBank/DDBJ whole genome shotgun (WGS) entry which is preliminary data.</text>
</comment>
<protein>
    <submittedName>
        <fullName evidence="2">Uncharacterized protein</fullName>
    </submittedName>
</protein>